<comment type="similarity">
    <text evidence="1">Belongs to the complex I 49 kDa subunit family.</text>
</comment>
<dbReference type="Pfam" id="PF00374">
    <property type="entry name" value="NiFeSe_Hases"/>
    <property type="match status" value="1"/>
</dbReference>
<dbReference type="EMBL" id="AUZX01014860">
    <property type="protein sequence ID" value="EQD30964.1"/>
    <property type="molecule type" value="Genomic_DNA"/>
</dbReference>
<dbReference type="InterPro" id="IPR001501">
    <property type="entry name" value="Ni-dep_hyd_lsu"/>
</dbReference>
<dbReference type="PANTHER" id="PTHR11993:SF10">
    <property type="entry name" value="NADH DEHYDROGENASE [UBIQUINONE] IRON-SULFUR PROTEIN 2, MITOCHONDRIAL"/>
    <property type="match status" value="1"/>
</dbReference>
<keyword evidence="3" id="KW-1278">Translocase</keyword>
<reference evidence="5" key="1">
    <citation type="submission" date="2013-08" db="EMBL/GenBank/DDBJ databases">
        <authorList>
            <person name="Mendez C."/>
            <person name="Richter M."/>
            <person name="Ferrer M."/>
            <person name="Sanchez J."/>
        </authorList>
    </citation>
    <scope>NUCLEOTIDE SEQUENCE</scope>
</reference>
<gene>
    <name evidence="5" type="ORF">B1A_20143</name>
</gene>
<evidence type="ECO:0000313" key="5">
    <source>
        <dbReference type="EMBL" id="EQD30964.1"/>
    </source>
</evidence>
<evidence type="ECO:0000256" key="2">
    <source>
        <dbReference type="ARBA" id="ARBA00022448"/>
    </source>
</evidence>
<dbReference type="PANTHER" id="PTHR11993">
    <property type="entry name" value="NADH-UBIQUINONE OXIDOREDUCTASE 49 KDA SUBUNIT"/>
    <property type="match status" value="1"/>
</dbReference>
<keyword evidence="4" id="KW-0520">NAD</keyword>
<accession>T0ZQF6</accession>
<dbReference type="GO" id="GO:0016151">
    <property type="term" value="F:nickel cation binding"/>
    <property type="evidence" value="ECO:0007669"/>
    <property type="project" value="InterPro"/>
</dbReference>
<dbReference type="InterPro" id="IPR029014">
    <property type="entry name" value="NiFe-Hase_large"/>
</dbReference>
<evidence type="ECO:0000256" key="3">
    <source>
        <dbReference type="ARBA" id="ARBA00022967"/>
    </source>
</evidence>
<keyword evidence="2" id="KW-0813">Transport</keyword>
<feature type="non-terminal residue" evidence="5">
    <location>
        <position position="1"/>
    </location>
</feature>
<dbReference type="Gene3D" id="1.10.645.10">
    <property type="entry name" value="Cytochrome-c3 Hydrogenase, chain B"/>
    <property type="match status" value="1"/>
</dbReference>
<evidence type="ECO:0000256" key="1">
    <source>
        <dbReference type="ARBA" id="ARBA00005769"/>
    </source>
</evidence>
<dbReference type="SUPFAM" id="SSF56762">
    <property type="entry name" value="HydB/Nqo4-like"/>
    <property type="match status" value="1"/>
</dbReference>
<dbReference type="AlphaFoldDB" id="T0ZQF6"/>
<dbReference type="PROSITE" id="PS00535">
    <property type="entry name" value="COMPLEX1_49K"/>
    <property type="match status" value="1"/>
</dbReference>
<dbReference type="InterPro" id="IPR014029">
    <property type="entry name" value="NADH_UbQ_OxRdtase_49kDa_CS"/>
</dbReference>
<dbReference type="GO" id="GO:0016651">
    <property type="term" value="F:oxidoreductase activity, acting on NAD(P)H"/>
    <property type="evidence" value="ECO:0007669"/>
    <property type="project" value="InterPro"/>
</dbReference>
<proteinExistence type="inferred from homology"/>
<protein>
    <submittedName>
        <fullName evidence="5">NADH dehydrogenase I subunit D</fullName>
    </submittedName>
</protein>
<name>T0ZQF6_9ZZZZ</name>
<organism evidence="5">
    <name type="scientific">mine drainage metagenome</name>
    <dbReference type="NCBI Taxonomy" id="410659"/>
    <lineage>
        <taxon>unclassified sequences</taxon>
        <taxon>metagenomes</taxon>
        <taxon>ecological metagenomes</taxon>
    </lineage>
</organism>
<dbReference type="InterPro" id="IPR022885">
    <property type="entry name" value="NDH1_su_D/H"/>
</dbReference>
<comment type="caution">
    <text evidence="5">The sequence shown here is derived from an EMBL/GenBank/DDBJ whole genome shotgun (WGS) entry which is preliminary data.</text>
</comment>
<sequence>LRVKIDGEQVLDVDPEMGYLHRGIEKISEDRHYNEVITLMDRCCYVAGLSWEHLYVLAAEQALHVQPPERAEYIRVMSDEFQRIGST</sequence>
<reference evidence="5" key="2">
    <citation type="journal article" date="2014" name="ISME J.">
        <title>Microbial stratification in low pH oxic and suboxic macroscopic growths along an acid mine drainage.</title>
        <authorList>
            <person name="Mendez-Garcia C."/>
            <person name="Mesa V."/>
            <person name="Sprenger R.R."/>
            <person name="Richter M."/>
            <person name="Diez M.S."/>
            <person name="Solano J."/>
            <person name="Bargiela R."/>
            <person name="Golyshina O.V."/>
            <person name="Manteca A."/>
            <person name="Ramos J.L."/>
            <person name="Gallego J.R."/>
            <person name="Llorente I."/>
            <person name="Martins Dos Santos V.A."/>
            <person name="Jensen O.N."/>
            <person name="Pelaez A.I."/>
            <person name="Sanchez J."/>
            <person name="Ferrer M."/>
        </authorList>
    </citation>
    <scope>NUCLEOTIDE SEQUENCE</scope>
</reference>
<evidence type="ECO:0000256" key="4">
    <source>
        <dbReference type="ARBA" id="ARBA00023027"/>
    </source>
</evidence>